<sequence>MQPWPIAHPLILPRYVDMLKDDAIQCRNKSQGTVVPNTGLIQGDSIVQVPYSATSNSEKQSQLDDVSQQEERSIHVSAPPCAAIKKEQQPWLWLQSQRSETATATTCATPGIDLTGVNDPTNSDQNAPAGGDPCDQVQSQPRWDHASSVFPSTVDSACGNGKCNEQGSHSAPCPRFASENPLFHLMGTNESRGEPLAVVQRDENKRKMGIALILSSAAAPLADSWQAEPCVSSQSSVSSISFSSSPSSPYSYSFSSPTSRRSSFPSPSPYTRDHPAVVPTFSLFPALPTCSSPTSASPSIPPAELPPSRLRQRSAPDLRLSLHSNHTLSRSPSLSSFLFSPGASTQDLSSPATTSTTFTCAYSQPFLSVPSPITSSGHSNGIDSGLSSPNSLSLLQELDVAFTNQLTVDMTRQRSHSASSIGGLAKSPSSLLTSLSASVALHDSHQPKSLQDILLLAQSHYISHRYIPALALYKVAAEQHNSIPACGSLFALYTSTVTAPGLVKSDTKATLVLMHALRIWMARRWSSSSSSHWTHLEGASRSKARDDEDELEEYFAHSRPIRPLGHSGTAGKSIPIRSRTSIGNSSRGRTALDEWTNKSIAESMMSEYRTPRVLQDRPDPPAGQESPNMGLIPASNTPAENLCSDSGEESQDESEAESDADEDDDDDEEEEEGVVEEQYEGQAQEEEQRRIGQATEEIEDIVHKLCRMIQKGVLGLQETVLVEAVSLLRRMDKGLKKEADIWKKTVSQSRSLFSSPSADFGSGEGLLLTRAFDLSFLDLDADTERSTPSGLSDITNAAIANLSGTERDLDWTWCRAIRIRLMFTLGWVHQQKGEYHYGAQAYGVCSEIESTGKRGLDMLQQQASAQRRSCQTMEEHKSAHQGHASEAQSNAQPSVSKTLPVTVKATVDTPTRRRNRKLNISSPSSLSSSESGNERRSNRGTSNTFSSLSEVVWGSALFKSSASSSRASTASTAPSMISADQSTPSNQGRSGAPRLHRSMSASDTHLEAQASKEHKSQDISGKEPKHLPTPQRQGPSRQVSALTLTMVGHQSQLVQCSHCGNKRVQMPLCVCKKARYCNLECRQADMERHCLTGCHASHSTAIHQSMATRSNENSNNSENAPSMQVACTDA</sequence>
<feature type="compositionally biased region" description="Polar residues" evidence="1">
    <location>
        <begin position="578"/>
        <end position="588"/>
    </location>
</feature>
<proteinExistence type="predicted"/>
<feature type="compositionally biased region" description="Polar residues" evidence="1">
    <location>
        <begin position="886"/>
        <end position="899"/>
    </location>
</feature>
<dbReference type="AlphaFoldDB" id="A0A9P3H9K9"/>
<reference evidence="2" key="1">
    <citation type="submission" date="2021-11" db="EMBL/GenBank/DDBJ databases">
        <authorList>
            <person name="Herlambang A."/>
            <person name="Guo Y."/>
            <person name="Takashima Y."/>
            <person name="Nishizawa T."/>
        </authorList>
    </citation>
    <scope>NUCLEOTIDE SEQUENCE</scope>
    <source>
        <strain evidence="2">E1425</strain>
    </source>
</reference>
<protein>
    <submittedName>
        <fullName evidence="2">Uncharacterized protein</fullName>
    </submittedName>
</protein>
<feature type="compositionally biased region" description="Low complexity" evidence="1">
    <location>
        <begin position="921"/>
        <end position="931"/>
    </location>
</feature>
<feature type="region of interest" description="Disordered" evidence="1">
    <location>
        <begin position="1108"/>
        <end position="1130"/>
    </location>
</feature>
<feature type="compositionally biased region" description="Basic and acidic residues" evidence="1">
    <location>
        <begin position="1004"/>
        <end position="1026"/>
    </location>
</feature>
<reference evidence="2" key="2">
    <citation type="journal article" date="2022" name="Microbiol. Resour. Announc.">
        <title>Whole-Genome Sequence of Entomortierella parvispora E1425, a Mucoromycotan Fungus Associated with Burkholderiaceae-Related Endosymbiotic Bacteria.</title>
        <authorList>
            <person name="Herlambang A."/>
            <person name="Guo Y."/>
            <person name="Takashima Y."/>
            <person name="Narisawa K."/>
            <person name="Ohta H."/>
            <person name="Nishizawa T."/>
        </authorList>
    </citation>
    <scope>NUCLEOTIDE SEQUENCE</scope>
    <source>
        <strain evidence="2">E1425</strain>
    </source>
</reference>
<feature type="region of interest" description="Disordered" evidence="1">
    <location>
        <begin position="109"/>
        <end position="140"/>
    </location>
</feature>
<dbReference type="Proteomes" id="UP000827284">
    <property type="component" value="Unassembled WGS sequence"/>
</dbReference>
<keyword evidence="3" id="KW-1185">Reference proteome</keyword>
<feature type="compositionally biased region" description="Low complexity" evidence="1">
    <location>
        <begin position="960"/>
        <end position="975"/>
    </location>
</feature>
<accession>A0A9P3H9K9</accession>
<dbReference type="EMBL" id="BQFW01000006">
    <property type="protein sequence ID" value="GJJ72373.1"/>
    <property type="molecule type" value="Genomic_DNA"/>
</dbReference>
<evidence type="ECO:0000313" key="3">
    <source>
        <dbReference type="Proteomes" id="UP000827284"/>
    </source>
</evidence>
<feature type="region of interest" description="Disordered" evidence="1">
    <location>
        <begin position="960"/>
        <end position="1037"/>
    </location>
</feature>
<name>A0A9P3H9K9_9FUNG</name>
<feature type="region of interest" description="Disordered" evidence="1">
    <location>
        <begin position="556"/>
        <end position="691"/>
    </location>
</feature>
<feature type="compositionally biased region" description="Low complexity" evidence="1">
    <location>
        <begin position="860"/>
        <end position="869"/>
    </location>
</feature>
<feature type="region of interest" description="Disordered" evidence="1">
    <location>
        <begin position="859"/>
        <end position="944"/>
    </location>
</feature>
<organism evidence="2 3">
    <name type="scientific">Entomortierella parvispora</name>
    <dbReference type="NCBI Taxonomy" id="205924"/>
    <lineage>
        <taxon>Eukaryota</taxon>
        <taxon>Fungi</taxon>
        <taxon>Fungi incertae sedis</taxon>
        <taxon>Mucoromycota</taxon>
        <taxon>Mortierellomycotina</taxon>
        <taxon>Mortierellomycetes</taxon>
        <taxon>Mortierellales</taxon>
        <taxon>Mortierellaceae</taxon>
        <taxon>Entomortierella</taxon>
    </lineage>
</organism>
<dbReference type="OrthoDB" id="2435462at2759"/>
<feature type="compositionally biased region" description="Low complexity" evidence="1">
    <location>
        <begin position="1110"/>
        <end position="1119"/>
    </location>
</feature>
<evidence type="ECO:0000256" key="1">
    <source>
        <dbReference type="SAM" id="MobiDB-lite"/>
    </source>
</evidence>
<feature type="compositionally biased region" description="Polar residues" evidence="1">
    <location>
        <begin position="978"/>
        <end position="989"/>
    </location>
</feature>
<evidence type="ECO:0000313" key="2">
    <source>
        <dbReference type="EMBL" id="GJJ72373.1"/>
    </source>
</evidence>
<feature type="compositionally biased region" description="Acidic residues" evidence="1">
    <location>
        <begin position="646"/>
        <end position="685"/>
    </location>
</feature>
<comment type="caution">
    <text evidence="2">The sequence shown here is derived from an EMBL/GenBank/DDBJ whole genome shotgun (WGS) entry which is preliminary data.</text>
</comment>
<gene>
    <name evidence="2" type="ORF">EMPS_04730</name>
</gene>